<dbReference type="Pfam" id="PF01612">
    <property type="entry name" value="DNA_pol_A_exo1"/>
    <property type="match status" value="1"/>
</dbReference>
<dbReference type="InterPro" id="IPR036397">
    <property type="entry name" value="RNaseH_sf"/>
</dbReference>
<dbReference type="AlphaFoldDB" id="A0AAD4QRE0"/>
<evidence type="ECO:0000313" key="3">
    <source>
        <dbReference type="EMBL" id="KAI0307542.1"/>
    </source>
</evidence>
<evidence type="ECO:0000259" key="2">
    <source>
        <dbReference type="Pfam" id="PF01612"/>
    </source>
</evidence>
<comment type="caution">
    <text evidence="3">The sequence shown here is derived from an EMBL/GenBank/DDBJ whole genome shotgun (WGS) entry which is preliminary data.</text>
</comment>
<dbReference type="InterPro" id="IPR002562">
    <property type="entry name" value="3'-5'_exonuclease_dom"/>
</dbReference>
<protein>
    <recommendedName>
        <fullName evidence="2">3'-5' exonuclease domain-containing protein</fullName>
    </recommendedName>
</protein>
<evidence type="ECO:0000313" key="4">
    <source>
        <dbReference type="Proteomes" id="UP001203297"/>
    </source>
</evidence>
<feature type="non-terminal residue" evidence="3">
    <location>
        <position position="158"/>
    </location>
</feature>
<dbReference type="GO" id="GO:0008408">
    <property type="term" value="F:3'-5' exonuclease activity"/>
    <property type="evidence" value="ECO:0007669"/>
    <property type="project" value="InterPro"/>
</dbReference>
<keyword evidence="4" id="KW-1185">Reference proteome</keyword>
<evidence type="ECO:0000256" key="1">
    <source>
        <dbReference type="SAM" id="MobiDB-lite"/>
    </source>
</evidence>
<feature type="domain" description="3'-5' exonuclease" evidence="2">
    <location>
        <begin position="2"/>
        <end position="89"/>
    </location>
</feature>
<gene>
    <name evidence="3" type="ORF">B0F90DRAFT_1621606</name>
</gene>
<dbReference type="Gene3D" id="3.30.420.10">
    <property type="entry name" value="Ribonuclease H-like superfamily/Ribonuclease H"/>
    <property type="match status" value="1"/>
</dbReference>
<dbReference type="Proteomes" id="UP001203297">
    <property type="component" value="Unassembled WGS sequence"/>
</dbReference>
<dbReference type="InterPro" id="IPR012337">
    <property type="entry name" value="RNaseH-like_sf"/>
</dbReference>
<feature type="compositionally biased region" description="Low complexity" evidence="1">
    <location>
        <begin position="134"/>
        <end position="145"/>
    </location>
</feature>
<feature type="region of interest" description="Disordered" evidence="1">
    <location>
        <begin position="121"/>
        <end position="158"/>
    </location>
</feature>
<dbReference type="GO" id="GO:0003676">
    <property type="term" value="F:nucleic acid binding"/>
    <property type="evidence" value="ECO:0007669"/>
    <property type="project" value="InterPro"/>
</dbReference>
<organism evidence="3 4">
    <name type="scientific">Multifurca ochricompacta</name>
    <dbReference type="NCBI Taxonomy" id="376703"/>
    <lineage>
        <taxon>Eukaryota</taxon>
        <taxon>Fungi</taxon>
        <taxon>Dikarya</taxon>
        <taxon>Basidiomycota</taxon>
        <taxon>Agaricomycotina</taxon>
        <taxon>Agaricomycetes</taxon>
        <taxon>Russulales</taxon>
        <taxon>Russulaceae</taxon>
        <taxon>Multifurca</taxon>
    </lineage>
</organism>
<reference evidence="3" key="1">
    <citation type="journal article" date="2022" name="New Phytol.">
        <title>Evolutionary transition to the ectomycorrhizal habit in the genomes of a hyperdiverse lineage of mushroom-forming fungi.</title>
        <authorList>
            <person name="Looney B."/>
            <person name="Miyauchi S."/>
            <person name="Morin E."/>
            <person name="Drula E."/>
            <person name="Courty P.E."/>
            <person name="Kohler A."/>
            <person name="Kuo A."/>
            <person name="LaButti K."/>
            <person name="Pangilinan J."/>
            <person name="Lipzen A."/>
            <person name="Riley R."/>
            <person name="Andreopoulos W."/>
            <person name="He G."/>
            <person name="Johnson J."/>
            <person name="Nolan M."/>
            <person name="Tritt A."/>
            <person name="Barry K.W."/>
            <person name="Grigoriev I.V."/>
            <person name="Nagy L.G."/>
            <person name="Hibbett D."/>
            <person name="Henrissat B."/>
            <person name="Matheny P.B."/>
            <person name="Labbe J."/>
            <person name="Martin F.M."/>
        </authorList>
    </citation>
    <scope>NUCLEOTIDE SEQUENCE</scope>
    <source>
        <strain evidence="3">BPL690</strain>
    </source>
</reference>
<dbReference type="GO" id="GO:0006139">
    <property type="term" value="P:nucleobase-containing compound metabolic process"/>
    <property type="evidence" value="ECO:0007669"/>
    <property type="project" value="InterPro"/>
</dbReference>
<sequence>DDCKKLWRDHRVSVRNCVDLALLARSVDGRWKGPYNGGIGLSRLVEIYLERNLPKGRIRRSNWETELSTQQKQYAANDCHSTLAIYQTLISRALNLATVPESEYFTFDAIKGVLRDNEGRPWFPFNPRYEPEEPGQGQQGQSQGQGRQGQEESTLSNI</sequence>
<accession>A0AAD4QRE0</accession>
<dbReference type="EMBL" id="WTXG01000001">
    <property type="protein sequence ID" value="KAI0307542.1"/>
    <property type="molecule type" value="Genomic_DNA"/>
</dbReference>
<proteinExistence type="predicted"/>
<dbReference type="SUPFAM" id="SSF53098">
    <property type="entry name" value="Ribonuclease H-like"/>
    <property type="match status" value="1"/>
</dbReference>
<name>A0AAD4QRE0_9AGAM</name>